<gene>
    <name evidence="2" type="ORF">HF878_07190</name>
</gene>
<dbReference type="EMBL" id="JABAFA010000024">
    <property type="protein sequence ID" value="NMD99251.1"/>
    <property type="molecule type" value="Genomic_DNA"/>
</dbReference>
<reference evidence="2 3" key="1">
    <citation type="submission" date="2020-04" db="EMBL/GenBank/DDBJ databases">
        <authorList>
            <person name="Hitch T.C.A."/>
            <person name="Wylensek D."/>
            <person name="Clavel T."/>
        </authorList>
    </citation>
    <scope>NUCLEOTIDE SEQUENCE [LARGE SCALE GENOMIC DNA]</scope>
    <source>
        <strain evidence="2 3">PG-130-P53-12</strain>
    </source>
</reference>
<name>A0A848BDZ9_9FIRM</name>
<proteinExistence type="predicted"/>
<keyword evidence="1" id="KW-0812">Transmembrane</keyword>
<dbReference type="AlphaFoldDB" id="A0A848BDZ9"/>
<evidence type="ECO:0000313" key="3">
    <source>
        <dbReference type="Proteomes" id="UP000543804"/>
    </source>
</evidence>
<keyword evidence="3" id="KW-1185">Reference proteome</keyword>
<keyword evidence="1" id="KW-1133">Transmembrane helix</keyword>
<feature type="transmembrane region" description="Helical" evidence="1">
    <location>
        <begin position="35"/>
        <end position="55"/>
    </location>
</feature>
<comment type="caution">
    <text evidence="2">The sequence shown here is derived from an EMBL/GenBank/DDBJ whole genome shotgun (WGS) entry which is preliminary data.</text>
</comment>
<evidence type="ECO:0000256" key="1">
    <source>
        <dbReference type="SAM" id="Phobius"/>
    </source>
</evidence>
<dbReference type="RefSeq" id="WP_170077635.1">
    <property type="nucleotide sequence ID" value="NZ_JABAFA010000024.1"/>
</dbReference>
<dbReference type="Proteomes" id="UP000543804">
    <property type="component" value="Unassembled WGS sequence"/>
</dbReference>
<accession>A0A848BDZ9</accession>
<protein>
    <submittedName>
        <fullName evidence="2">Uncharacterized protein</fullName>
    </submittedName>
</protein>
<organism evidence="2 3">
    <name type="scientific">Selenomonas bovis</name>
    <dbReference type="NCBI Taxonomy" id="416586"/>
    <lineage>
        <taxon>Bacteria</taxon>
        <taxon>Bacillati</taxon>
        <taxon>Bacillota</taxon>
        <taxon>Negativicutes</taxon>
        <taxon>Selenomonadales</taxon>
        <taxon>Selenomonadaceae</taxon>
        <taxon>Selenomonas</taxon>
    </lineage>
</organism>
<sequence length="62" mass="6740">MRGISTLLVLALVIFAAYAKTQEQGGTPLFQSGDGKLILIALAAFVVLIGVANWLRLRQQRK</sequence>
<evidence type="ECO:0000313" key="2">
    <source>
        <dbReference type="EMBL" id="NMD99251.1"/>
    </source>
</evidence>
<keyword evidence="1" id="KW-0472">Membrane</keyword>